<evidence type="ECO:0000256" key="1">
    <source>
        <dbReference type="SAM" id="MobiDB-lite"/>
    </source>
</evidence>
<protein>
    <recommendedName>
        <fullName evidence="2">DUF4283 domain-containing protein</fullName>
    </recommendedName>
</protein>
<sequence>MEENVEREEGELVKRLLEQVKLGGEQEHVIKVPTQAVVVRNWRRCILVKVITDGRVAEETFSMTMRAAWRVHQNTKIEERKEREFLVEFMCERDLSKVLDGSWHFRGDMVAMKRVYNKQEAEETEVDTIDLWVQAHGFPMGLILPNAIPDIMRAVGTPISDPQVIYNNGVKVYKIKLMVSLKKPVLHTLCLENDIIGKYKVYLVYDKVKKICLYCGLIGHVKEQCAERRMYLRMKEAGKFKDVPELWNMPEINFKPWIIDQTKVPVIGSSTENVLDSTGRGGENSEEEFDGGRGTKRVVGDMTSSHNMQSQLMVYGGSMEDDQDIQPLNRKRAREAIPNSPPPSQ</sequence>
<dbReference type="Pfam" id="PF14111">
    <property type="entry name" value="DUF4283"/>
    <property type="match status" value="1"/>
</dbReference>
<comment type="caution">
    <text evidence="3">The sequence shown here is derived from an EMBL/GenBank/DDBJ whole genome shotgun (WGS) entry which is preliminary data.</text>
</comment>
<organism evidence="3 4">
    <name type="scientific">Rhynchospora breviuscula</name>
    <dbReference type="NCBI Taxonomy" id="2022672"/>
    <lineage>
        <taxon>Eukaryota</taxon>
        <taxon>Viridiplantae</taxon>
        <taxon>Streptophyta</taxon>
        <taxon>Embryophyta</taxon>
        <taxon>Tracheophyta</taxon>
        <taxon>Spermatophyta</taxon>
        <taxon>Magnoliopsida</taxon>
        <taxon>Liliopsida</taxon>
        <taxon>Poales</taxon>
        <taxon>Cyperaceae</taxon>
        <taxon>Cyperoideae</taxon>
        <taxon>Rhynchosporeae</taxon>
        <taxon>Rhynchospora</taxon>
    </lineage>
</organism>
<reference evidence="3" key="1">
    <citation type="journal article" date="2022" name="Cell">
        <title>Repeat-based holocentromeres influence genome architecture and karyotype evolution.</title>
        <authorList>
            <person name="Hofstatter P.G."/>
            <person name="Thangavel G."/>
            <person name="Lux T."/>
            <person name="Neumann P."/>
            <person name="Vondrak T."/>
            <person name="Novak P."/>
            <person name="Zhang M."/>
            <person name="Costa L."/>
            <person name="Castellani M."/>
            <person name="Scott A."/>
            <person name="Toegelov H."/>
            <person name="Fuchs J."/>
            <person name="Mata-Sucre Y."/>
            <person name="Dias Y."/>
            <person name="Vanzela A.L.L."/>
            <person name="Huettel B."/>
            <person name="Almeida C.C.S."/>
            <person name="Simkova H."/>
            <person name="Souza G."/>
            <person name="Pedrosa-Harand A."/>
            <person name="Macas J."/>
            <person name="Mayer K.F.X."/>
            <person name="Houben A."/>
            <person name="Marques A."/>
        </authorList>
    </citation>
    <scope>NUCLEOTIDE SEQUENCE</scope>
    <source>
        <strain evidence="3">RhyBre1mFocal</strain>
    </source>
</reference>
<accession>A0A9Q0C8R6</accession>
<evidence type="ECO:0000259" key="2">
    <source>
        <dbReference type="Pfam" id="PF14111"/>
    </source>
</evidence>
<feature type="region of interest" description="Disordered" evidence="1">
    <location>
        <begin position="272"/>
        <end position="300"/>
    </location>
</feature>
<evidence type="ECO:0000313" key="4">
    <source>
        <dbReference type="Proteomes" id="UP001151287"/>
    </source>
</evidence>
<evidence type="ECO:0000313" key="3">
    <source>
        <dbReference type="EMBL" id="KAJ1689387.1"/>
    </source>
</evidence>
<dbReference type="AlphaFoldDB" id="A0A9Q0C8R6"/>
<dbReference type="EMBL" id="JAMQYH010000004">
    <property type="protein sequence ID" value="KAJ1689387.1"/>
    <property type="molecule type" value="Genomic_DNA"/>
</dbReference>
<feature type="domain" description="DUF4283" evidence="2">
    <location>
        <begin position="41"/>
        <end position="114"/>
    </location>
</feature>
<dbReference type="InterPro" id="IPR040256">
    <property type="entry name" value="At4g02000-like"/>
</dbReference>
<gene>
    <name evidence="3" type="ORF">LUZ63_013542</name>
</gene>
<dbReference type="PANTHER" id="PTHR31286">
    <property type="entry name" value="GLYCINE-RICH CELL WALL STRUCTURAL PROTEIN 1.8-LIKE"/>
    <property type="match status" value="1"/>
</dbReference>
<dbReference type="PANTHER" id="PTHR31286:SF167">
    <property type="entry name" value="OS09G0268800 PROTEIN"/>
    <property type="match status" value="1"/>
</dbReference>
<feature type="region of interest" description="Disordered" evidence="1">
    <location>
        <begin position="316"/>
        <end position="345"/>
    </location>
</feature>
<keyword evidence="4" id="KW-1185">Reference proteome</keyword>
<name>A0A9Q0C8R6_9POAL</name>
<proteinExistence type="predicted"/>
<dbReference type="InterPro" id="IPR025558">
    <property type="entry name" value="DUF4283"/>
</dbReference>
<dbReference type="Proteomes" id="UP001151287">
    <property type="component" value="Unassembled WGS sequence"/>
</dbReference>
<dbReference type="OrthoDB" id="689628at2759"/>